<dbReference type="AlphaFoldDB" id="A0A6J4U278"/>
<feature type="compositionally biased region" description="Basic and acidic residues" evidence="1">
    <location>
        <begin position="1"/>
        <end position="31"/>
    </location>
</feature>
<feature type="compositionally biased region" description="Basic and acidic residues" evidence="1">
    <location>
        <begin position="65"/>
        <end position="81"/>
    </location>
</feature>
<evidence type="ECO:0000256" key="1">
    <source>
        <dbReference type="SAM" id="MobiDB-lite"/>
    </source>
</evidence>
<dbReference type="EMBL" id="CADCWD010000061">
    <property type="protein sequence ID" value="CAA9538810.1"/>
    <property type="molecule type" value="Genomic_DNA"/>
</dbReference>
<gene>
    <name evidence="2" type="ORF">AVDCRST_MAG23-1711</name>
</gene>
<feature type="region of interest" description="Disordered" evidence="1">
    <location>
        <begin position="1"/>
        <end position="81"/>
    </location>
</feature>
<evidence type="ECO:0000313" key="2">
    <source>
        <dbReference type="EMBL" id="CAA9538810.1"/>
    </source>
</evidence>
<name>A0A6J4U278_9SPHN</name>
<reference evidence="2" key="1">
    <citation type="submission" date="2020-02" db="EMBL/GenBank/DDBJ databases">
        <authorList>
            <person name="Meier V. D."/>
        </authorList>
    </citation>
    <scope>NUCLEOTIDE SEQUENCE</scope>
    <source>
        <strain evidence="2">AVDCRST_MAG23</strain>
    </source>
</reference>
<protein>
    <submittedName>
        <fullName evidence="2">Uncharacterized protein</fullName>
    </submittedName>
</protein>
<organism evidence="2">
    <name type="scientific">uncultured Sphingosinicella sp</name>
    <dbReference type="NCBI Taxonomy" id="478748"/>
    <lineage>
        <taxon>Bacteria</taxon>
        <taxon>Pseudomonadati</taxon>
        <taxon>Pseudomonadota</taxon>
        <taxon>Alphaproteobacteria</taxon>
        <taxon>Sphingomonadales</taxon>
        <taxon>Sphingosinicellaceae</taxon>
        <taxon>Sphingosinicella</taxon>
        <taxon>environmental samples</taxon>
    </lineage>
</organism>
<accession>A0A6J4U278</accession>
<proteinExistence type="predicted"/>
<sequence>MVERTKGKVDRVRVDREEHGKRASFDPKSGEVHGSGSNAGGGGTRSEDYDTDPHGGGGPKPHGARPIDKAVERPIDPDEGT</sequence>